<dbReference type="EMBL" id="FOLM01000005">
    <property type="protein sequence ID" value="SFC72972.1"/>
    <property type="molecule type" value="Genomic_DNA"/>
</dbReference>
<evidence type="ECO:0000313" key="6">
    <source>
        <dbReference type="Proteomes" id="UP000199207"/>
    </source>
</evidence>
<gene>
    <name evidence="5" type="ORF">SAMN05421773_105251</name>
</gene>
<evidence type="ECO:0000259" key="4">
    <source>
        <dbReference type="Pfam" id="PF13845"/>
    </source>
</evidence>
<feature type="region of interest" description="Disordered" evidence="1">
    <location>
        <begin position="1"/>
        <end position="70"/>
    </location>
</feature>
<keyword evidence="2" id="KW-0472">Membrane</keyword>
<feature type="compositionally biased region" description="Pro residues" evidence="1">
    <location>
        <begin position="1"/>
        <end position="28"/>
    </location>
</feature>
<feature type="compositionally biased region" description="Gly residues" evidence="1">
    <location>
        <begin position="30"/>
        <end position="48"/>
    </location>
</feature>
<reference evidence="5 6" key="1">
    <citation type="submission" date="2016-10" db="EMBL/GenBank/DDBJ databases">
        <authorList>
            <person name="de Groot N.N."/>
        </authorList>
    </citation>
    <scope>NUCLEOTIDE SEQUENCE [LARGE SCALE GENOMIC DNA]</scope>
    <source>
        <strain evidence="5 6">CGMCC 4.5739</strain>
    </source>
</reference>
<dbReference type="Pfam" id="PF13845">
    <property type="entry name" value="Septum_form"/>
    <property type="match status" value="1"/>
</dbReference>
<protein>
    <submittedName>
        <fullName evidence="5">Septum formation</fullName>
    </submittedName>
</protein>
<keyword evidence="2" id="KW-0812">Transmembrane</keyword>
<name>A0A1I1LK77_9ACTN</name>
<feature type="compositionally biased region" description="Basic and acidic residues" evidence="1">
    <location>
        <begin position="140"/>
        <end position="162"/>
    </location>
</feature>
<feature type="domain" description="DUF4190" evidence="3">
    <location>
        <begin position="76"/>
        <end position="129"/>
    </location>
</feature>
<keyword evidence="2" id="KW-1133">Transmembrane helix</keyword>
<dbReference type="STRING" id="910347.SAMN05421773_105251"/>
<feature type="domain" description="Septum formation-related" evidence="4">
    <location>
        <begin position="189"/>
        <end position="292"/>
    </location>
</feature>
<proteinExistence type="predicted"/>
<dbReference type="Proteomes" id="UP000199207">
    <property type="component" value="Unassembled WGS sequence"/>
</dbReference>
<dbReference type="InterPro" id="IPR026004">
    <property type="entry name" value="Septum_form"/>
</dbReference>
<sequence length="408" mass="42905">MTTPPSQPPGSQPPWPPQRPGQPGPYGAPGPAGHGYGHGPGYGPGQDGPPGAPYPPGPPGGPWGMPPEAGRTNGPAVGSLVASVLLLFPVALVLGIVALVQLNSRPGRGKGLAVTGVVLASLQLVVVSVAVPVALYAAEDDRPAESSGDRNSDDGRDGRDPSGGETVRVFELAVGDCFASGRLEDYAEEGAEQAEVTLVSCDGPHESEVFGSLEIEGHSAFPGDEVVAEIASSECAALIQPYVIDTWAQSLDMYFFHPIESGWRLGDREVLCFFARTGGGDLTGSARGDSAGYDAEQLRFLELTAPVEAAWLSEPLAQDHTLHQEWAGRMAEEMERYAAALRAESWSAGTEDLITALADVREESVRQWRAAAAAGEDAYRRYYDEGAAAYGYEEEYAVREALALATGE</sequence>
<feature type="transmembrane region" description="Helical" evidence="2">
    <location>
        <begin position="112"/>
        <end position="137"/>
    </location>
</feature>
<keyword evidence="6" id="KW-1185">Reference proteome</keyword>
<evidence type="ECO:0000259" key="3">
    <source>
        <dbReference type="Pfam" id="PF13828"/>
    </source>
</evidence>
<feature type="region of interest" description="Disordered" evidence="1">
    <location>
        <begin position="140"/>
        <end position="164"/>
    </location>
</feature>
<evidence type="ECO:0000256" key="1">
    <source>
        <dbReference type="SAM" id="MobiDB-lite"/>
    </source>
</evidence>
<dbReference type="Pfam" id="PF13828">
    <property type="entry name" value="DUF4190"/>
    <property type="match status" value="1"/>
</dbReference>
<evidence type="ECO:0000313" key="5">
    <source>
        <dbReference type="EMBL" id="SFC72972.1"/>
    </source>
</evidence>
<organism evidence="5 6">
    <name type="scientific">Streptomyces aidingensis</name>
    <dbReference type="NCBI Taxonomy" id="910347"/>
    <lineage>
        <taxon>Bacteria</taxon>
        <taxon>Bacillati</taxon>
        <taxon>Actinomycetota</taxon>
        <taxon>Actinomycetes</taxon>
        <taxon>Kitasatosporales</taxon>
        <taxon>Streptomycetaceae</taxon>
        <taxon>Streptomyces</taxon>
    </lineage>
</organism>
<feature type="compositionally biased region" description="Pro residues" evidence="1">
    <location>
        <begin position="50"/>
        <end position="65"/>
    </location>
</feature>
<dbReference type="InterPro" id="IPR025241">
    <property type="entry name" value="DUF4190"/>
</dbReference>
<accession>A0A1I1LK77</accession>
<evidence type="ECO:0000256" key="2">
    <source>
        <dbReference type="SAM" id="Phobius"/>
    </source>
</evidence>
<feature type="transmembrane region" description="Helical" evidence="2">
    <location>
        <begin position="76"/>
        <end position="100"/>
    </location>
</feature>
<dbReference type="RefSeq" id="WP_175541386.1">
    <property type="nucleotide sequence ID" value="NZ_FOLM01000005.1"/>
</dbReference>
<dbReference type="AlphaFoldDB" id="A0A1I1LK77"/>